<dbReference type="Proteomes" id="UP000823775">
    <property type="component" value="Unassembled WGS sequence"/>
</dbReference>
<evidence type="ECO:0000256" key="5">
    <source>
        <dbReference type="ARBA" id="ARBA00048679"/>
    </source>
</evidence>
<protein>
    <recommendedName>
        <fullName evidence="1">non-specific serine/threonine protein kinase</fullName>
        <ecNumber evidence="1">2.7.11.1</ecNumber>
    </recommendedName>
</protein>
<proteinExistence type="predicted"/>
<feature type="region of interest" description="Disordered" evidence="6">
    <location>
        <begin position="401"/>
        <end position="420"/>
    </location>
</feature>
<accession>A0ABS8V8T7</accession>
<evidence type="ECO:0000313" key="10">
    <source>
        <dbReference type="Proteomes" id="UP000823775"/>
    </source>
</evidence>
<dbReference type="Gene3D" id="3.10.20.90">
    <property type="entry name" value="Phosphatidylinositol 3-kinase Catalytic Subunit, Chain A, domain 1"/>
    <property type="match status" value="1"/>
</dbReference>
<dbReference type="InterPro" id="IPR008271">
    <property type="entry name" value="Ser/Thr_kinase_AS"/>
</dbReference>
<dbReference type="Gene3D" id="1.10.510.10">
    <property type="entry name" value="Transferase(Phosphotransferase) domain 1"/>
    <property type="match status" value="1"/>
</dbReference>
<feature type="transmembrane region" description="Helical" evidence="7">
    <location>
        <begin position="36"/>
        <end position="57"/>
    </location>
</feature>
<dbReference type="SUPFAM" id="SSF56112">
    <property type="entry name" value="Protein kinase-like (PK-like)"/>
    <property type="match status" value="1"/>
</dbReference>
<sequence length="764" mass="86105">MPITSKIFPHAIGILFFRGIYRHAKLLSFSRQHLNTLFSSSFWQLVLLWIVFVLLVFPFPSSSFVIVCLITGMSFGAGSGSSYHSGNGFGIGSPLRHSSSNKGGFFGSCANERPVHQVDYVEKDPKGRYVRYSEVLGKGAFKTVYKAFDLLDGIEVAWSRVKVEDVLQSPDNLGKLYAEIHLLRQLKHENIMKFCDSWIDDKKRTVNMITELFTSGNLRQYRKKYRSVDMKAIKNWARQILQGLDYLHGQNPPIIHRDLKCDNIFVNGNHGEIKIGDLGLATIMEQPTVKSVIGTPEFMAPELYEEEYNELVDIYSFGMCMLELVTFEYPYSECKNPAQIFKKVSSGIKPASLTKVTDPQIKGFIEKCLVPASQRLPARDLLKDAFLQFENSNEPIHSLLQSPYQSPRSLSSLKSAPHSMDVDSEYNQSVYTDSHCGSPCAPTMEFQRFHQNNEFKLTGKKNDENSVSLTLRIKSPSGRVRNIHFNFYLYTDTALLVAAEMVEQLDLDDHDVDFIADFIDYLIMKILPSWKPSDYHSSGGRSQREEALENYLNLSPIPTTSNARQDDIRVLNMNNQISRTNQADEDKLYANSNGTSCHVTFASPSHLANVIDEESQGSVASEVMGKNSSPKNSFGFGDYFTDVVSTKGSSGNLSELDFTGLFHDECKSQGNGGDYVECILSNEFGKNLEVTLTDTDRASKCMSLSSSCSFLSLAEKDEDCELKLELDTIESQYRQCFQELSRMKLEALEACRKRWTAKKKLPGN</sequence>
<keyword evidence="7" id="KW-0812">Transmembrane</keyword>
<dbReference type="SMART" id="SM00220">
    <property type="entry name" value="S_TKc"/>
    <property type="match status" value="1"/>
</dbReference>
<evidence type="ECO:0000259" key="8">
    <source>
        <dbReference type="PROSITE" id="PS50011"/>
    </source>
</evidence>
<organism evidence="9 10">
    <name type="scientific">Datura stramonium</name>
    <name type="common">Jimsonweed</name>
    <name type="synonym">Common thornapple</name>
    <dbReference type="NCBI Taxonomy" id="4076"/>
    <lineage>
        <taxon>Eukaryota</taxon>
        <taxon>Viridiplantae</taxon>
        <taxon>Streptophyta</taxon>
        <taxon>Embryophyta</taxon>
        <taxon>Tracheophyta</taxon>
        <taxon>Spermatophyta</taxon>
        <taxon>Magnoliopsida</taxon>
        <taxon>eudicotyledons</taxon>
        <taxon>Gunneridae</taxon>
        <taxon>Pentapetalae</taxon>
        <taxon>asterids</taxon>
        <taxon>lamiids</taxon>
        <taxon>Solanales</taxon>
        <taxon>Solanaceae</taxon>
        <taxon>Solanoideae</taxon>
        <taxon>Datureae</taxon>
        <taxon>Datura</taxon>
    </lineage>
</organism>
<dbReference type="CDD" id="cd13983">
    <property type="entry name" value="STKc_WNK"/>
    <property type="match status" value="1"/>
</dbReference>
<evidence type="ECO:0000256" key="6">
    <source>
        <dbReference type="SAM" id="MobiDB-lite"/>
    </source>
</evidence>
<keyword evidence="3" id="KW-0808">Transferase</keyword>
<keyword evidence="10" id="KW-1185">Reference proteome</keyword>
<evidence type="ECO:0000313" key="9">
    <source>
        <dbReference type="EMBL" id="MCD9642852.1"/>
    </source>
</evidence>
<keyword evidence="3" id="KW-0418">Kinase</keyword>
<comment type="catalytic activity">
    <reaction evidence="5">
        <text>L-seryl-[protein] + ATP = O-phospho-L-seryl-[protein] + ADP + H(+)</text>
        <dbReference type="Rhea" id="RHEA:17989"/>
        <dbReference type="Rhea" id="RHEA-COMP:9863"/>
        <dbReference type="Rhea" id="RHEA-COMP:11604"/>
        <dbReference type="ChEBI" id="CHEBI:15378"/>
        <dbReference type="ChEBI" id="CHEBI:29999"/>
        <dbReference type="ChEBI" id="CHEBI:30616"/>
        <dbReference type="ChEBI" id="CHEBI:83421"/>
        <dbReference type="ChEBI" id="CHEBI:456216"/>
        <dbReference type="EC" id="2.7.11.1"/>
    </reaction>
</comment>
<evidence type="ECO:0000256" key="2">
    <source>
        <dbReference type="ARBA" id="ARBA00022527"/>
    </source>
</evidence>
<feature type="compositionally biased region" description="Polar residues" evidence="6">
    <location>
        <begin position="401"/>
        <end position="414"/>
    </location>
</feature>
<dbReference type="Gene3D" id="3.30.200.20">
    <property type="entry name" value="Phosphorylase Kinase, domain 1"/>
    <property type="match status" value="1"/>
</dbReference>
<dbReference type="InterPro" id="IPR000719">
    <property type="entry name" value="Prot_kinase_dom"/>
</dbReference>
<evidence type="ECO:0000256" key="7">
    <source>
        <dbReference type="SAM" id="Phobius"/>
    </source>
</evidence>
<feature type="domain" description="Protein kinase" evidence="8">
    <location>
        <begin position="130"/>
        <end position="387"/>
    </location>
</feature>
<comment type="catalytic activity">
    <reaction evidence="4">
        <text>L-threonyl-[protein] + ATP = O-phospho-L-threonyl-[protein] + ADP + H(+)</text>
        <dbReference type="Rhea" id="RHEA:46608"/>
        <dbReference type="Rhea" id="RHEA-COMP:11060"/>
        <dbReference type="Rhea" id="RHEA-COMP:11605"/>
        <dbReference type="ChEBI" id="CHEBI:15378"/>
        <dbReference type="ChEBI" id="CHEBI:30013"/>
        <dbReference type="ChEBI" id="CHEBI:30616"/>
        <dbReference type="ChEBI" id="CHEBI:61977"/>
        <dbReference type="ChEBI" id="CHEBI:456216"/>
        <dbReference type="EC" id="2.7.11.1"/>
    </reaction>
</comment>
<dbReference type="EMBL" id="JACEIK010003725">
    <property type="protein sequence ID" value="MCD9642852.1"/>
    <property type="molecule type" value="Genomic_DNA"/>
</dbReference>
<dbReference type="PROSITE" id="PS50011">
    <property type="entry name" value="PROTEIN_KINASE_DOM"/>
    <property type="match status" value="1"/>
</dbReference>
<keyword evidence="7" id="KW-0472">Membrane</keyword>
<evidence type="ECO:0000256" key="4">
    <source>
        <dbReference type="ARBA" id="ARBA00047899"/>
    </source>
</evidence>
<evidence type="ECO:0000256" key="3">
    <source>
        <dbReference type="ARBA" id="ARBA00022777"/>
    </source>
</evidence>
<dbReference type="PANTHER" id="PTHR13902">
    <property type="entry name" value="SERINE/THREONINE-PROTEIN KINASE WNK WITH NO LYSINE -RELATED"/>
    <property type="match status" value="1"/>
</dbReference>
<gene>
    <name evidence="9" type="ORF">HAX54_029886</name>
</gene>
<name>A0ABS8V8T7_DATST</name>
<dbReference type="EC" id="2.7.11.1" evidence="1"/>
<keyword evidence="2" id="KW-0723">Serine/threonine-protein kinase</keyword>
<keyword evidence="7" id="KW-1133">Transmembrane helix</keyword>
<reference evidence="9 10" key="1">
    <citation type="journal article" date="2021" name="BMC Genomics">
        <title>Datura genome reveals duplications of psychoactive alkaloid biosynthetic genes and high mutation rate following tissue culture.</title>
        <authorList>
            <person name="Rajewski A."/>
            <person name="Carter-House D."/>
            <person name="Stajich J."/>
            <person name="Litt A."/>
        </authorList>
    </citation>
    <scope>NUCLEOTIDE SEQUENCE [LARGE SCALE GENOMIC DNA]</scope>
    <source>
        <strain evidence="9">AR-01</strain>
    </source>
</reference>
<comment type="caution">
    <text evidence="9">The sequence shown here is derived from an EMBL/GenBank/DDBJ whole genome shotgun (WGS) entry which is preliminary data.</text>
</comment>
<dbReference type="InterPro" id="IPR011009">
    <property type="entry name" value="Kinase-like_dom_sf"/>
</dbReference>
<dbReference type="InterPro" id="IPR050588">
    <property type="entry name" value="WNK_Ser-Thr_kinase"/>
</dbReference>
<dbReference type="PROSITE" id="PS00108">
    <property type="entry name" value="PROTEIN_KINASE_ST"/>
    <property type="match status" value="1"/>
</dbReference>
<dbReference type="Pfam" id="PF00069">
    <property type="entry name" value="Pkinase"/>
    <property type="match status" value="1"/>
</dbReference>
<evidence type="ECO:0000256" key="1">
    <source>
        <dbReference type="ARBA" id="ARBA00012513"/>
    </source>
</evidence>